<gene>
    <name evidence="5" type="ORF">B0J11DRAFT_534585</name>
</gene>
<accession>A0A9P9IH24</accession>
<dbReference type="Gene3D" id="1.20.120.1240">
    <property type="entry name" value="Dynamin, middle domain"/>
    <property type="match status" value="1"/>
</dbReference>
<evidence type="ECO:0000313" key="6">
    <source>
        <dbReference type="Proteomes" id="UP000700596"/>
    </source>
</evidence>
<dbReference type="PANTHER" id="PTHR11566:SF131">
    <property type="entry name" value="GTPASE, PUTATIVE (AFU_ORTHOLOGUE AFUA_6G07630)-RELATED"/>
    <property type="match status" value="1"/>
</dbReference>
<dbReference type="Proteomes" id="UP000700596">
    <property type="component" value="Unassembled WGS sequence"/>
</dbReference>
<dbReference type="GO" id="GO:0003924">
    <property type="term" value="F:GTPase activity"/>
    <property type="evidence" value="ECO:0007669"/>
    <property type="project" value="InterPro"/>
</dbReference>
<dbReference type="PROSITE" id="PS51388">
    <property type="entry name" value="GED"/>
    <property type="match status" value="1"/>
</dbReference>
<dbReference type="InterPro" id="IPR001401">
    <property type="entry name" value="Dynamin_GTPase"/>
</dbReference>
<keyword evidence="1" id="KW-0547">Nucleotide-binding</keyword>
<dbReference type="SUPFAM" id="SSF52540">
    <property type="entry name" value="P-loop containing nucleoside triphosphate hydrolases"/>
    <property type="match status" value="1"/>
</dbReference>
<dbReference type="InterPro" id="IPR020850">
    <property type="entry name" value="GED_dom"/>
</dbReference>
<name>A0A9P9IH24_9PLEO</name>
<dbReference type="GO" id="GO:0005886">
    <property type="term" value="C:plasma membrane"/>
    <property type="evidence" value="ECO:0007669"/>
    <property type="project" value="TreeGrafter"/>
</dbReference>
<dbReference type="GO" id="GO:0005737">
    <property type="term" value="C:cytoplasm"/>
    <property type="evidence" value="ECO:0007669"/>
    <property type="project" value="TreeGrafter"/>
</dbReference>
<dbReference type="InterPro" id="IPR045063">
    <property type="entry name" value="Dynamin_N"/>
</dbReference>
<dbReference type="InterPro" id="IPR022812">
    <property type="entry name" value="Dynamin"/>
</dbReference>
<organism evidence="5 6">
    <name type="scientific">Dendryphion nanum</name>
    <dbReference type="NCBI Taxonomy" id="256645"/>
    <lineage>
        <taxon>Eukaryota</taxon>
        <taxon>Fungi</taxon>
        <taxon>Dikarya</taxon>
        <taxon>Ascomycota</taxon>
        <taxon>Pezizomycotina</taxon>
        <taxon>Dothideomycetes</taxon>
        <taxon>Pleosporomycetidae</taxon>
        <taxon>Pleosporales</taxon>
        <taxon>Torulaceae</taxon>
        <taxon>Dendryphion</taxon>
    </lineage>
</organism>
<keyword evidence="2" id="KW-0342">GTP-binding</keyword>
<dbReference type="GO" id="GO:0031623">
    <property type="term" value="P:receptor internalization"/>
    <property type="evidence" value="ECO:0007669"/>
    <property type="project" value="TreeGrafter"/>
</dbReference>
<dbReference type="InterPro" id="IPR027417">
    <property type="entry name" value="P-loop_NTPase"/>
</dbReference>
<evidence type="ECO:0000256" key="1">
    <source>
        <dbReference type="ARBA" id="ARBA00022741"/>
    </source>
</evidence>
<dbReference type="GO" id="GO:0005525">
    <property type="term" value="F:GTP binding"/>
    <property type="evidence" value="ECO:0007669"/>
    <property type="project" value="InterPro"/>
</dbReference>
<dbReference type="SMART" id="SM00053">
    <property type="entry name" value="DYNc"/>
    <property type="match status" value="1"/>
</dbReference>
<evidence type="ECO:0000256" key="2">
    <source>
        <dbReference type="ARBA" id="ARBA00023134"/>
    </source>
</evidence>
<dbReference type="PANTHER" id="PTHR11566">
    <property type="entry name" value="DYNAMIN"/>
    <property type="match status" value="1"/>
</dbReference>
<comment type="caution">
    <text evidence="5">The sequence shown here is derived from an EMBL/GenBank/DDBJ whole genome shotgun (WGS) entry which is preliminary data.</text>
</comment>
<dbReference type="EMBL" id="JAGMWT010000011">
    <property type="protein sequence ID" value="KAH7119777.1"/>
    <property type="molecule type" value="Genomic_DNA"/>
</dbReference>
<dbReference type="AlphaFoldDB" id="A0A9P9IH24"/>
<dbReference type="Pfam" id="PF00350">
    <property type="entry name" value="Dynamin_N"/>
    <property type="match status" value="1"/>
</dbReference>
<feature type="region of interest" description="Disordered" evidence="3">
    <location>
        <begin position="418"/>
        <end position="449"/>
    </location>
</feature>
<evidence type="ECO:0000313" key="5">
    <source>
        <dbReference type="EMBL" id="KAH7119777.1"/>
    </source>
</evidence>
<dbReference type="GO" id="GO:0005874">
    <property type="term" value="C:microtubule"/>
    <property type="evidence" value="ECO:0007669"/>
    <property type="project" value="TreeGrafter"/>
</dbReference>
<evidence type="ECO:0000256" key="3">
    <source>
        <dbReference type="SAM" id="MobiDB-lite"/>
    </source>
</evidence>
<dbReference type="InterPro" id="IPR000375">
    <property type="entry name" value="Dynamin_stalk"/>
</dbReference>
<feature type="domain" description="GED" evidence="4">
    <location>
        <begin position="626"/>
        <end position="723"/>
    </location>
</feature>
<protein>
    <submittedName>
        <fullName evidence="5">Interferon-induced GTP-binding protein Mx</fullName>
    </submittedName>
</protein>
<dbReference type="GO" id="GO:0008017">
    <property type="term" value="F:microtubule binding"/>
    <property type="evidence" value="ECO:0007669"/>
    <property type="project" value="TreeGrafter"/>
</dbReference>
<keyword evidence="6" id="KW-1185">Reference proteome</keyword>
<dbReference type="Pfam" id="PF01031">
    <property type="entry name" value="Dynamin_M"/>
    <property type="match status" value="1"/>
</dbReference>
<evidence type="ECO:0000259" key="4">
    <source>
        <dbReference type="PROSITE" id="PS51388"/>
    </source>
</evidence>
<reference evidence="5" key="1">
    <citation type="journal article" date="2021" name="Nat. Commun.">
        <title>Genetic determinants of endophytism in the Arabidopsis root mycobiome.</title>
        <authorList>
            <person name="Mesny F."/>
            <person name="Miyauchi S."/>
            <person name="Thiergart T."/>
            <person name="Pickel B."/>
            <person name="Atanasova L."/>
            <person name="Karlsson M."/>
            <person name="Huettel B."/>
            <person name="Barry K.W."/>
            <person name="Haridas S."/>
            <person name="Chen C."/>
            <person name="Bauer D."/>
            <person name="Andreopoulos W."/>
            <person name="Pangilinan J."/>
            <person name="LaButti K."/>
            <person name="Riley R."/>
            <person name="Lipzen A."/>
            <person name="Clum A."/>
            <person name="Drula E."/>
            <person name="Henrissat B."/>
            <person name="Kohler A."/>
            <person name="Grigoriev I.V."/>
            <person name="Martin F.M."/>
            <person name="Hacquard S."/>
        </authorList>
    </citation>
    <scope>NUCLEOTIDE SEQUENCE</scope>
    <source>
        <strain evidence="5">MPI-CAGE-CH-0243</strain>
    </source>
</reference>
<sequence>MKVPADDPNSQWSARVSLRIASDYIPNVGRGQYRGRHGWERRAVPDIIQFAATKDPEELENIIAHAQLAILNPTQNPSDFIPGPSRDLIKKKRLVAFSPNLVGIEISQPNIPALTFIDLPGVIAQTEDDSSQFLVKYVREMVSTYIKDPDTLILVTCSLATDIANSTAANIAREHKATERCIGVLTKPDCLPPGSKEETLHGVFSGRFYKLGHGYFVVKNPSQNDIDGGIGHLHARRVEEEFFNITKPWSSSLSHYRVQFGTPNLQAYLSKTLATQSLRALPKIYEQISLKLAGVEHKLSKIPDPPAQNAVRIISDLLQKFCDHVRKEMEGEFPHKDWLNTWEALREDFSAGLSGLKPILNTSGQLDQGILGTSLSEKPVDNSIVIIDDSNDEEVEVPPKRQKIGHIGTSFYVSPQNPLVRAPSGAGSPALPLSSSQPNAKQDKSRQLNGNQHVFQLDEVAKYLSDTSKSKIPEQLEPKVVNALVLSTLQHWDRLLAEFFGNFESALRSQLRKIFSEHFSQWDQSSVFGKVLDGVEDLLRCNFSEQDVMAAESLVDEREGPYIFPKEVLVQQKEQVLASYRNARVRARTNIYRKEYKEKYNRAIPSGDAEKARIHAITSQEPYPLALGTAATVTAYYMIASQRFQDAVCMRIESKLFKRLKDNLREELESTLKIFDVPDGLENAVLLLAQPAYREAERRELIEYKNALLQGQRHLDDLKDKYGYAFEVGNEGNNANGEDIRMEDEPLNGLHH</sequence>
<proteinExistence type="predicted"/>
<dbReference type="PRINTS" id="PR00195">
    <property type="entry name" value="DYNAMIN"/>
</dbReference>
<dbReference type="Gene3D" id="3.40.50.300">
    <property type="entry name" value="P-loop containing nucleotide triphosphate hydrolases"/>
    <property type="match status" value="1"/>
</dbReference>
<dbReference type="OrthoDB" id="5061070at2759"/>